<evidence type="ECO:0000313" key="6">
    <source>
        <dbReference type="Proteomes" id="UP000635996"/>
    </source>
</evidence>
<evidence type="ECO:0000256" key="3">
    <source>
        <dbReference type="SAM" id="MobiDB-lite"/>
    </source>
</evidence>
<feature type="region of interest" description="Disordered" evidence="3">
    <location>
        <begin position="1"/>
        <end position="21"/>
    </location>
</feature>
<feature type="compositionally biased region" description="Polar residues" evidence="3">
    <location>
        <begin position="1"/>
        <end position="17"/>
    </location>
</feature>
<proteinExistence type="inferred from homology"/>
<evidence type="ECO:0000313" key="5">
    <source>
        <dbReference type="EMBL" id="NJP15326.1"/>
    </source>
</evidence>
<dbReference type="EMBL" id="JAATEL010000012">
    <property type="protein sequence ID" value="NJP15326.1"/>
    <property type="molecule type" value="Genomic_DNA"/>
</dbReference>
<dbReference type="InterPro" id="IPR057326">
    <property type="entry name" value="KR_dom"/>
</dbReference>
<comment type="similarity">
    <text evidence="1">Belongs to the short-chain dehydrogenases/reductases (SDR) family.</text>
</comment>
<dbReference type="RefSeq" id="WP_125498146.1">
    <property type="nucleotide sequence ID" value="NZ_BMVZ01000025.1"/>
</dbReference>
<dbReference type="Pfam" id="PF13561">
    <property type="entry name" value="adh_short_C2"/>
    <property type="match status" value="1"/>
</dbReference>
<dbReference type="PRINTS" id="PR00080">
    <property type="entry name" value="SDRFAMILY"/>
</dbReference>
<dbReference type="CDD" id="cd05233">
    <property type="entry name" value="SDR_c"/>
    <property type="match status" value="1"/>
</dbReference>
<gene>
    <name evidence="5" type="ORF">HCJ95_13740</name>
</gene>
<dbReference type="PRINTS" id="PR00081">
    <property type="entry name" value="GDHRDH"/>
</dbReference>
<evidence type="ECO:0000259" key="4">
    <source>
        <dbReference type="SMART" id="SM00822"/>
    </source>
</evidence>
<dbReference type="Proteomes" id="UP000635996">
    <property type="component" value="Unassembled WGS sequence"/>
</dbReference>
<dbReference type="NCBIfam" id="NF005559">
    <property type="entry name" value="PRK07231.1"/>
    <property type="match status" value="1"/>
</dbReference>
<dbReference type="SMART" id="SM00822">
    <property type="entry name" value="PKS_KR"/>
    <property type="match status" value="1"/>
</dbReference>
<dbReference type="InterPro" id="IPR036291">
    <property type="entry name" value="NAD(P)-bd_dom_sf"/>
</dbReference>
<sequence>MSTTQDNRTSGHGTSTGELRGKKALITGGTAGIGLETARLFVREGADLVISGRDAERGAKALAELPEGPGTVRFVAADLADLESVRALVEEAGLVDILVNNAGSFPVAPTVEQSVAGFQQVFDTNVRGTYFLTAQLVPAMLDQGEGSIVNVSTMAASMGVPGASSYSASKAAVESLTRTWAAEFGPRGVRVNSVAPGPTITEGVLAEWGDGVAALGEQLPLHRTARPAEIAEAVLFLASPRAGFVTGATLAVDGGATAV</sequence>
<organism evidence="5 6">
    <name type="scientific">Streptomyces thermoviolaceus subsp. thermoviolaceus</name>
    <dbReference type="NCBI Taxonomy" id="66860"/>
    <lineage>
        <taxon>Bacteria</taxon>
        <taxon>Bacillati</taxon>
        <taxon>Actinomycetota</taxon>
        <taxon>Actinomycetes</taxon>
        <taxon>Kitasatosporales</taxon>
        <taxon>Streptomycetaceae</taxon>
        <taxon>Streptomyces</taxon>
    </lineage>
</organism>
<dbReference type="PANTHER" id="PTHR43639:SF1">
    <property type="entry name" value="SHORT-CHAIN DEHYDROGENASE_REDUCTASE FAMILY PROTEIN"/>
    <property type="match status" value="1"/>
</dbReference>
<comment type="caution">
    <text evidence="5">The sequence shown here is derived from an EMBL/GenBank/DDBJ whole genome shotgun (WGS) entry which is preliminary data.</text>
</comment>
<reference evidence="5 6" key="1">
    <citation type="submission" date="2020-03" db="EMBL/GenBank/DDBJ databases">
        <title>WGS of actinomycetes isolated from Thailand.</title>
        <authorList>
            <person name="Thawai C."/>
        </authorList>
    </citation>
    <scope>NUCLEOTIDE SEQUENCE [LARGE SCALE GENOMIC DNA]</scope>
    <source>
        <strain evidence="5 6">NBRC 13905</strain>
    </source>
</reference>
<keyword evidence="6" id="KW-1185">Reference proteome</keyword>
<evidence type="ECO:0000256" key="2">
    <source>
        <dbReference type="ARBA" id="ARBA00023002"/>
    </source>
</evidence>
<dbReference type="InterPro" id="IPR002347">
    <property type="entry name" value="SDR_fam"/>
</dbReference>
<keyword evidence="2" id="KW-0560">Oxidoreductase</keyword>
<protein>
    <submittedName>
        <fullName evidence="5">SDR family oxidoreductase</fullName>
    </submittedName>
</protein>
<feature type="domain" description="Ketoreductase" evidence="4">
    <location>
        <begin position="22"/>
        <end position="203"/>
    </location>
</feature>
<evidence type="ECO:0000256" key="1">
    <source>
        <dbReference type="ARBA" id="ARBA00006484"/>
    </source>
</evidence>
<accession>A0ABX0YRX8</accession>
<dbReference type="Gene3D" id="3.40.50.720">
    <property type="entry name" value="NAD(P)-binding Rossmann-like Domain"/>
    <property type="match status" value="1"/>
</dbReference>
<dbReference type="PANTHER" id="PTHR43639">
    <property type="entry name" value="OXIDOREDUCTASE, SHORT-CHAIN DEHYDROGENASE/REDUCTASE FAMILY (AFU_ORTHOLOGUE AFUA_5G02870)"/>
    <property type="match status" value="1"/>
</dbReference>
<name>A0ABX0YRX8_STRTL</name>
<dbReference type="SUPFAM" id="SSF51735">
    <property type="entry name" value="NAD(P)-binding Rossmann-fold domains"/>
    <property type="match status" value="1"/>
</dbReference>